<reference evidence="1" key="1">
    <citation type="journal article" date="2022" name="bioRxiv">
        <title>Sequencing and chromosome-scale assembly of the giantPleurodeles waltlgenome.</title>
        <authorList>
            <person name="Brown T."/>
            <person name="Elewa A."/>
            <person name="Iarovenko S."/>
            <person name="Subramanian E."/>
            <person name="Araus A.J."/>
            <person name="Petzold A."/>
            <person name="Susuki M."/>
            <person name="Suzuki K.-i.T."/>
            <person name="Hayashi T."/>
            <person name="Toyoda A."/>
            <person name="Oliveira C."/>
            <person name="Osipova E."/>
            <person name="Leigh N.D."/>
            <person name="Simon A."/>
            <person name="Yun M.H."/>
        </authorList>
    </citation>
    <scope>NUCLEOTIDE SEQUENCE</scope>
    <source>
        <strain evidence="1">20211129_DDA</strain>
        <tissue evidence="1">Liver</tissue>
    </source>
</reference>
<organism evidence="1 2">
    <name type="scientific">Pleurodeles waltl</name>
    <name type="common">Iberian ribbed newt</name>
    <dbReference type="NCBI Taxonomy" id="8319"/>
    <lineage>
        <taxon>Eukaryota</taxon>
        <taxon>Metazoa</taxon>
        <taxon>Chordata</taxon>
        <taxon>Craniata</taxon>
        <taxon>Vertebrata</taxon>
        <taxon>Euteleostomi</taxon>
        <taxon>Amphibia</taxon>
        <taxon>Batrachia</taxon>
        <taxon>Caudata</taxon>
        <taxon>Salamandroidea</taxon>
        <taxon>Salamandridae</taxon>
        <taxon>Pleurodelinae</taxon>
        <taxon>Pleurodeles</taxon>
    </lineage>
</organism>
<proteinExistence type="predicted"/>
<sequence length="71" mass="8399">PISLLYNLQKIFSYQLLTRLKQWITKNQVLSHLQAGFRDKISTIDQIFRFTTIKWKTVDADKGHLFVAFVD</sequence>
<name>A0AAV7RN68_PLEWA</name>
<feature type="non-terminal residue" evidence="1">
    <location>
        <position position="71"/>
    </location>
</feature>
<accession>A0AAV7RN68</accession>
<evidence type="ECO:0000313" key="2">
    <source>
        <dbReference type="Proteomes" id="UP001066276"/>
    </source>
</evidence>
<evidence type="ECO:0000313" key="1">
    <source>
        <dbReference type="EMBL" id="KAJ1154266.1"/>
    </source>
</evidence>
<dbReference type="AlphaFoldDB" id="A0AAV7RN68"/>
<keyword evidence="2" id="KW-1185">Reference proteome</keyword>
<gene>
    <name evidence="1" type="ORF">NDU88_007020</name>
</gene>
<dbReference type="EMBL" id="JANPWB010000009">
    <property type="protein sequence ID" value="KAJ1154266.1"/>
    <property type="molecule type" value="Genomic_DNA"/>
</dbReference>
<feature type="non-terminal residue" evidence="1">
    <location>
        <position position="1"/>
    </location>
</feature>
<dbReference type="Proteomes" id="UP001066276">
    <property type="component" value="Chromosome 5"/>
</dbReference>
<protein>
    <submittedName>
        <fullName evidence="1">Uncharacterized protein</fullName>
    </submittedName>
</protein>
<comment type="caution">
    <text evidence="1">The sequence shown here is derived from an EMBL/GenBank/DDBJ whole genome shotgun (WGS) entry which is preliminary data.</text>
</comment>